<feature type="domain" description="DUF1996" evidence="3">
    <location>
        <begin position="183"/>
        <end position="414"/>
    </location>
</feature>
<dbReference type="AlphaFoldDB" id="K0S4W5"/>
<dbReference type="eggNOG" id="ENOG502S6VN">
    <property type="taxonomic scope" value="Eukaryota"/>
</dbReference>
<name>K0S4W5_THAOC</name>
<reference evidence="4 5" key="1">
    <citation type="journal article" date="2012" name="Genome Biol.">
        <title>Genome and low-iron response of an oceanic diatom adapted to chronic iron limitation.</title>
        <authorList>
            <person name="Lommer M."/>
            <person name="Specht M."/>
            <person name="Roy A.S."/>
            <person name="Kraemer L."/>
            <person name="Andreson R."/>
            <person name="Gutowska M.A."/>
            <person name="Wolf J."/>
            <person name="Bergner S.V."/>
            <person name="Schilhabel M.B."/>
            <person name="Klostermeier U.C."/>
            <person name="Beiko R.G."/>
            <person name="Rosenstiel P."/>
            <person name="Hippler M."/>
            <person name="Laroche J."/>
        </authorList>
    </citation>
    <scope>NUCLEOTIDE SEQUENCE [LARGE SCALE GENOMIC DNA]</scope>
    <source>
        <strain evidence="4 5">CCMP1005</strain>
    </source>
</reference>
<keyword evidence="2" id="KW-0732">Signal</keyword>
<sequence length="596" mass="64857">GRFWRGATALRLSAAALRCAAAAPRRAAERSLGTANPERPGIEARAPARAAPTSDSLDSADFNGRRRRPAPSATGTGGTRVTCLVSARAASDGTHDESLLKIEKSGLREQAKTVTLRRGTQQHLTSSGPRPYSRSAACLAVGAGLGAQEKNDKGGNMKNYYYEKEKTSIFAMEYVPIGHLRTDPVVTQTCLSDHVHTFYGPPKLHPSVTYEDLRSSDETFHRTSGNLLENQSLYWHPSFYRVEEGGSKTLVEPDWVTVYYAYEQGGTQSFPEGFRMLTHPASGLDLTCYKYTSEGNGKTVYDNKESNQQKDSMKEGYQGGSCQEMAASIVFPTCWDGTTLGTEGDPVSHMSYGIGLEGGNLESFGYSNVVCPESHPIKLPQILLFLRFADYEGSRYILSNGDGSDWHADYIMGWEESFLQGILDGCGVQKDIPCGGTRLRNIFGTASGEPHSWNAMAETLRKNAPRANTRCVTDEAVTQVEVIPRGECQGEVLSDACDHASYTGKSACSNGKLRMCQAMQAISACDSLSTFASTKLGNYSPEAQRRNLVETQSKARQVGVPLLKFRRDAGLDQSGTANQKNAPISSNQGMITHNHQ</sequence>
<feature type="signal peptide" evidence="2">
    <location>
        <begin position="1"/>
        <end position="22"/>
    </location>
</feature>
<organism evidence="4 5">
    <name type="scientific">Thalassiosira oceanica</name>
    <name type="common">Marine diatom</name>
    <dbReference type="NCBI Taxonomy" id="159749"/>
    <lineage>
        <taxon>Eukaryota</taxon>
        <taxon>Sar</taxon>
        <taxon>Stramenopiles</taxon>
        <taxon>Ochrophyta</taxon>
        <taxon>Bacillariophyta</taxon>
        <taxon>Coscinodiscophyceae</taxon>
        <taxon>Thalassiosirophycidae</taxon>
        <taxon>Thalassiosirales</taxon>
        <taxon>Thalassiosiraceae</taxon>
        <taxon>Thalassiosira</taxon>
    </lineage>
</organism>
<evidence type="ECO:0000313" key="4">
    <source>
        <dbReference type="EMBL" id="EJK61118.1"/>
    </source>
</evidence>
<dbReference type="EMBL" id="AGNL01020385">
    <property type="protein sequence ID" value="EJK61118.1"/>
    <property type="molecule type" value="Genomic_DNA"/>
</dbReference>
<accession>K0S4W5</accession>
<keyword evidence="5" id="KW-1185">Reference proteome</keyword>
<gene>
    <name evidence="4" type="ORF">THAOC_18443</name>
</gene>
<feature type="chain" id="PRO_5003840818" description="DUF1996 domain-containing protein" evidence="2">
    <location>
        <begin position="23"/>
        <end position="596"/>
    </location>
</feature>
<feature type="region of interest" description="Disordered" evidence="1">
    <location>
        <begin position="570"/>
        <end position="596"/>
    </location>
</feature>
<dbReference type="Proteomes" id="UP000266841">
    <property type="component" value="Unassembled WGS sequence"/>
</dbReference>
<dbReference type="PANTHER" id="PTHR43662:SF3">
    <property type="entry name" value="DOMAIN PROTEIN, PUTATIVE (AFU_ORTHOLOGUE AFUA_6G11970)-RELATED"/>
    <property type="match status" value="1"/>
</dbReference>
<protein>
    <recommendedName>
        <fullName evidence="3">DUF1996 domain-containing protein</fullName>
    </recommendedName>
</protein>
<proteinExistence type="predicted"/>
<feature type="region of interest" description="Disordered" evidence="1">
    <location>
        <begin position="27"/>
        <end position="79"/>
    </location>
</feature>
<dbReference type="PANTHER" id="PTHR43662">
    <property type="match status" value="1"/>
</dbReference>
<dbReference type="OrthoDB" id="74764at2759"/>
<dbReference type="InterPro" id="IPR018535">
    <property type="entry name" value="DUF1996"/>
</dbReference>
<evidence type="ECO:0000256" key="2">
    <source>
        <dbReference type="SAM" id="SignalP"/>
    </source>
</evidence>
<comment type="caution">
    <text evidence="4">The sequence shown here is derived from an EMBL/GenBank/DDBJ whole genome shotgun (WGS) entry which is preliminary data.</text>
</comment>
<evidence type="ECO:0000259" key="3">
    <source>
        <dbReference type="Pfam" id="PF09362"/>
    </source>
</evidence>
<evidence type="ECO:0000313" key="5">
    <source>
        <dbReference type="Proteomes" id="UP000266841"/>
    </source>
</evidence>
<dbReference type="Pfam" id="PF09362">
    <property type="entry name" value="DUF1996"/>
    <property type="match status" value="1"/>
</dbReference>
<evidence type="ECO:0000256" key="1">
    <source>
        <dbReference type="SAM" id="MobiDB-lite"/>
    </source>
</evidence>
<feature type="compositionally biased region" description="Polar residues" evidence="1">
    <location>
        <begin position="573"/>
        <end position="596"/>
    </location>
</feature>
<feature type="non-terminal residue" evidence="4">
    <location>
        <position position="1"/>
    </location>
</feature>